<feature type="repeat" description="WD" evidence="3">
    <location>
        <begin position="534"/>
        <end position="574"/>
    </location>
</feature>
<gene>
    <name evidence="5" type="ORF">MKW98_001974</name>
</gene>
<organism evidence="5 6">
    <name type="scientific">Papaver atlanticum</name>
    <dbReference type="NCBI Taxonomy" id="357466"/>
    <lineage>
        <taxon>Eukaryota</taxon>
        <taxon>Viridiplantae</taxon>
        <taxon>Streptophyta</taxon>
        <taxon>Embryophyta</taxon>
        <taxon>Tracheophyta</taxon>
        <taxon>Spermatophyta</taxon>
        <taxon>Magnoliopsida</taxon>
        <taxon>Ranunculales</taxon>
        <taxon>Papaveraceae</taxon>
        <taxon>Papaveroideae</taxon>
        <taxon>Papaver</taxon>
    </lineage>
</organism>
<evidence type="ECO:0000256" key="2">
    <source>
        <dbReference type="ARBA" id="ARBA00022737"/>
    </source>
</evidence>
<keyword evidence="6" id="KW-1185">Reference proteome</keyword>
<sequence length="963" mass="107119">MDEKKNTQKFKKKFPVCLCEFCFLKMADRKTMMMEWDGLGNNDDEFFESFDRISNAITLDFGSSSDEEYDDSRVSFSSCIAPPPREFNVEAHEPEETMSGAYDIWMSVPGSIKDRRKRLLQGMGLNSNKSLLRFSTPEFGRSTTKKSVPLIPVKSKKTPSPSPLPPAAARVVPVAVPLPSTFIQKVIGRHRSDIDIPTAACVDAKLRRTELLGVDSIKHLVRSPSGPSFFGHREPQSPIIDSMKPLKIETGYGSLQYLGGSRLTMSPSGSEGSFFIKNLDTGKEFVVNALDKNGMWNSLSDAQTGKHITIEEFEKSVGHSPIVKELMRRENVTRERDGNKTEGDDKNAQLNKSFRSSKKRGVSLLKNLKGFANSINGFMVDKDALLQAQQQATKNPATASQWTRVRQHGKSHKELTGLYMCQEISAHQGSIWCIRFSHDARFLASAGEDRVIHVWEVIDCDILSSKQSDDGSSTPLQLMASHSQHEQPPLAETLSMPSERRRRGKGSSKKGKIPDYIAVPETAFSLTDKPICSFHGHLDDVLDLSWSKSQQLLSSSMDKTVRLWDMESKSCLKLFAHNDYVTCIDFNPIDDDYFISGSLDAKVRIWSIPDRHVVDWTDLHEMVTAVCYTPDGQGAMIGSHKGTCRLYDTSESKLVQKEQINVQTKKKSQAKKITGFEFDPVNPSEVLITSADSRIRVLNGTTIVQKFRGFRNTNSQISASFTADGKYVICASEDSLVYVWKRDELRNVVAWKKKGFVTTQSHEYFHCKDVSVAISWPGSINYEPPLLSQGSKREHNRSPSHGLPSPGAPPPAEENSPPENNHRKKDLPPLPKKNHHMQERATSCTEEEFDKSSLLDKSSHVDSAISDNGSSFSSFKFGHSPSISASSSCSSSSSRWCEDGNSNHRTAWGMVIVTAGIGGELRIYQNFGLPLRLRNQIHLFRDYSSSPASSSPSGGVSGSSSIR</sequence>
<feature type="compositionally biased region" description="Polar residues" evidence="4">
    <location>
        <begin position="466"/>
        <end position="482"/>
    </location>
</feature>
<dbReference type="PROSITE" id="PS50294">
    <property type="entry name" value="WD_REPEATS_REGION"/>
    <property type="match status" value="3"/>
</dbReference>
<dbReference type="SUPFAM" id="SSF50978">
    <property type="entry name" value="WD40 repeat-like"/>
    <property type="match status" value="1"/>
</dbReference>
<protein>
    <recommendedName>
        <fullName evidence="7">WD repeat-containing protein 44</fullName>
    </recommendedName>
</protein>
<dbReference type="FunFam" id="2.130.10.10:FF:000329">
    <property type="entry name" value="WD repeat-containing protein 44"/>
    <property type="match status" value="1"/>
</dbReference>
<reference evidence="5" key="1">
    <citation type="submission" date="2022-04" db="EMBL/GenBank/DDBJ databases">
        <title>A functionally conserved STORR gene fusion in Papaver species that diverged 16.8 million years ago.</title>
        <authorList>
            <person name="Catania T."/>
        </authorList>
    </citation>
    <scope>NUCLEOTIDE SEQUENCE</scope>
    <source>
        <strain evidence="5">S-188037</strain>
    </source>
</reference>
<feature type="compositionally biased region" description="Basic residues" evidence="4">
    <location>
        <begin position="500"/>
        <end position="511"/>
    </location>
</feature>
<proteinExistence type="predicted"/>
<evidence type="ECO:0000313" key="5">
    <source>
        <dbReference type="EMBL" id="KAI3914738.1"/>
    </source>
</evidence>
<evidence type="ECO:0000256" key="1">
    <source>
        <dbReference type="ARBA" id="ARBA00022574"/>
    </source>
</evidence>
<feature type="region of interest" description="Disordered" evidence="4">
    <location>
        <begin position="944"/>
        <end position="963"/>
    </location>
</feature>
<dbReference type="InterPro" id="IPR020472">
    <property type="entry name" value="WD40_PAC1"/>
</dbReference>
<dbReference type="Gene3D" id="2.130.10.10">
    <property type="entry name" value="YVTN repeat-like/Quinoprotein amine dehydrogenase"/>
    <property type="match status" value="2"/>
</dbReference>
<dbReference type="InterPro" id="IPR019775">
    <property type="entry name" value="WD40_repeat_CS"/>
</dbReference>
<dbReference type="PROSITE" id="PS00678">
    <property type="entry name" value="WD_REPEATS_1"/>
    <property type="match status" value="2"/>
</dbReference>
<evidence type="ECO:0000256" key="3">
    <source>
        <dbReference type="PROSITE-ProRule" id="PRU00221"/>
    </source>
</evidence>
<keyword evidence="2" id="KW-0677">Repeat</keyword>
<comment type="caution">
    <text evidence="5">The sequence shown here is derived from an EMBL/GenBank/DDBJ whole genome shotgun (WGS) entry which is preliminary data.</text>
</comment>
<keyword evidence="1 3" id="KW-0853">WD repeat</keyword>
<dbReference type="InterPro" id="IPR015943">
    <property type="entry name" value="WD40/YVTN_repeat-like_dom_sf"/>
</dbReference>
<evidence type="ECO:0000256" key="4">
    <source>
        <dbReference type="SAM" id="MobiDB-lite"/>
    </source>
</evidence>
<dbReference type="PRINTS" id="PR00320">
    <property type="entry name" value="GPROTEINBRPT"/>
</dbReference>
<feature type="region of interest" description="Disordered" evidence="4">
    <location>
        <begin position="785"/>
        <end position="849"/>
    </location>
</feature>
<feature type="repeat" description="WD" evidence="3">
    <location>
        <begin position="424"/>
        <end position="457"/>
    </location>
</feature>
<feature type="region of interest" description="Disordered" evidence="4">
    <location>
        <begin position="327"/>
        <end position="353"/>
    </location>
</feature>
<feature type="compositionally biased region" description="Basic and acidic residues" evidence="4">
    <location>
        <begin position="327"/>
        <end position="347"/>
    </location>
</feature>
<accession>A0AAD4SMK7</accession>
<dbReference type="AlphaFoldDB" id="A0AAD4SMK7"/>
<dbReference type="Pfam" id="PF00400">
    <property type="entry name" value="WD40"/>
    <property type="match status" value="5"/>
</dbReference>
<dbReference type="InterPro" id="IPR040324">
    <property type="entry name" value="WDR44/Dgr2"/>
</dbReference>
<dbReference type="PANTHER" id="PTHR14221">
    <property type="entry name" value="WD REPEAT DOMAIN 44"/>
    <property type="match status" value="1"/>
</dbReference>
<dbReference type="InterPro" id="IPR001680">
    <property type="entry name" value="WD40_rpt"/>
</dbReference>
<dbReference type="Proteomes" id="UP001202328">
    <property type="component" value="Unassembled WGS sequence"/>
</dbReference>
<dbReference type="InterPro" id="IPR036322">
    <property type="entry name" value="WD40_repeat_dom_sf"/>
</dbReference>
<dbReference type="PROSITE" id="PS50082">
    <property type="entry name" value="WD_REPEATS_2"/>
    <property type="match status" value="3"/>
</dbReference>
<feature type="repeat" description="WD" evidence="3">
    <location>
        <begin position="574"/>
        <end position="608"/>
    </location>
</feature>
<feature type="region of interest" description="Disordered" evidence="4">
    <location>
        <begin position="466"/>
        <end position="512"/>
    </location>
</feature>
<evidence type="ECO:0008006" key="7">
    <source>
        <dbReference type="Google" id="ProtNLM"/>
    </source>
</evidence>
<dbReference type="SMART" id="SM00320">
    <property type="entry name" value="WD40"/>
    <property type="match status" value="6"/>
</dbReference>
<dbReference type="EMBL" id="JAJJMB010009231">
    <property type="protein sequence ID" value="KAI3914738.1"/>
    <property type="molecule type" value="Genomic_DNA"/>
</dbReference>
<dbReference type="PANTHER" id="PTHR14221:SF41">
    <property type="entry name" value="TRANSDUCIN_WD40 REPEAT-LIKE SUPERFAMILY PROTEIN"/>
    <property type="match status" value="1"/>
</dbReference>
<evidence type="ECO:0000313" key="6">
    <source>
        <dbReference type="Proteomes" id="UP001202328"/>
    </source>
</evidence>
<name>A0AAD4SMK7_9MAGN</name>